<name>A0A9D5C2P3_9LILI</name>
<comment type="caution">
    <text evidence="1">The sequence shown here is derived from an EMBL/GenBank/DDBJ whole genome shotgun (WGS) entry which is preliminary data.</text>
</comment>
<reference evidence="1" key="1">
    <citation type="submission" date="2021-03" db="EMBL/GenBank/DDBJ databases">
        <authorList>
            <person name="Li Z."/>
            <person name="Yang C."/>
        </authorList>
    </citation>
    <scope>NUCLEOTIDE SEQUENCE</scope>
    <source>
        <strain evidence="1">Dzin_1.0</strain>
        <tissue evidence="1">Leaf</tissue>
    </source>
</reference>
<keyword evidence="2" id="KW-1185">Reference proteome</keyword>
<proteinExistence type="predicted"/>
<evidence type="ECO:0000313" key="2">
    <source>
        <dbReference type="Proteomes" id="UP001085076"/>
    </source>
</evidence>
<accession>A0A9D5C2P3</accession>
<sequence>MGQISRGFFDAFPRLLRLTSRLRSAALPHLETSPRLVFALLESLLQLHLLGIRLAISSVTQEQPAQVII</sequence>
<evidence type="ECO:0000313" key="1">
    <source>
        <dbReference type="EMBL" id="KAJ0965531.1"/>
    </source>
</evidence>
<organism evidence="1 2">
    <name type="scientific">Dioscorea zingiberensis</name>
    <dbReference type="NCBI Taxonomy" id="325984"/>
    <lineage>
        <taxon>Eukaryota</taxon>
        <taxon>Viridiplantae</taxon>
        <taxon>Streptophyta</taxon>
        <taxon>Embryophyta</taxon>
        <taxon>Tracheophyta</taxon>
        <taxon>Spermatophyta</taxon>
        <taxon>Magnoliopsida</taxon>
        <taxon>Liliopsida</taxon>
        <taxon>Dioscoreales</taxon>
        <taxon>Dioscoreaceae</taxon>
        <taxon>Dioscorea</taxon>
    </lineage>
</organism>
<dbReference type="EMBL" id="JAGGNH010000008">
    <property type="protein sequence ID" value="KAJ0965531.1"/>
    <property type="molecule type" value="Genomic_DNA"/>
</dbReference>
<dbReference type="Proteomes" id="UP001085076">
    <property type="component" value="Miscellaneous, Linkage group lg08"/>
</dbReference>
<reference evidence="1" key="2">
    <citation type="journal article" date="2022" name="Hortic Res">
        <title>The genome of Dioscorea zingiberensis sheds light on the biosynthesis, origin and evolution of the medicinally important diosgenin saponins.</title>
        <authorList>
            <person name="Li Y."/>
            <person name="Tan C."/>
            <person name="Li Z."/>
            <person name="Guo J."/>
            <person name="Li S."/>
            <person name="Chen X."/>
            <person name="Wang C."/>
            <person name="Dai X."/>
            <person name="Yang H."/>
            <person name="Song W."/>
            <person name="Hou L."/>
            <person name="Xu J."/>
            <person name="Tong Z."/>
            <person name="Xu A."/>
            <person name="Yuan X."/>
            <person name="Wang W."/>
            <person name="Yang Q."/>
            <person name="Chen L."/>
            <person name="Sun Z."/>
            <person name="Wang K."/>
            <person name="Pan B."/>
            <person name="Chen J."/>
            <person name="Bao Y."/>
            <person name="Liu F."/>
            <person name="Qi X."/>
            <person name="Gang D.R."/>
            <person name="Wen J."/>
            <person name="Li J."/>
        </authorList>
    </citation>
    <scope>NUCLEOTIDE SEQUENCE</scope>
    <source>
        <strain evidence="1">Dzin_1.0</strain>
    </source>
</reference>
<gene>
    <name evidence="1" type="ORF">J5N97_026669</name>
</gene>
<protein>
    <submittedName>
        <fullName evidence="1">Uncharacterized protein</fullName>
    </submittedName>
</protein>
<dbReference type="AlphaFoldDB" id="A0A9D5C2P3"/>